<reference evidence="1" key="1">
    <citation type="submission" date="2018-06" db="EMBL/GenBank/DDBJ databases">
        <authorList>
            <person name="Zhirakovskaya E."/>
        </authorList>
    </citation>
    <scope>NUCLEOTIDE SEQUENCE</scope>
</reference>
<dbReference type="EMBL" id="UOFK01000071">
    <property type="protein sequence ID" value="VAW75287.1"/>
    <property type="molecule type" value="Genomic_DNA"/>
</dbReference>
<proteinExistence type="predicted"/>
<gene>
    <name evidence="1" type="ORF">MNBD_GAMMA13-366</name>
</gene>
<name>A0A3B0YIB5_9ZZZZ</name>
<dbReference type="AlphaFoldDB" id="A0A3B0YIB5"/>
<sequence length="339" mass="37437">MLITLVLSLSITLVTLSVAKTQLTEQRLSANDSWHTRLSFEAQSRWSDAVANLIINFETLAWRPVADNNTVINESIYISPDNSTLTEIRYLRPNALSRFVEVQTVANRNDGSRLKTRYHQIVRVLTVLTPQAESPAPLILNGCLTSAPSRLIIRPLNSDTDFAGEAIWVSATAPCPALALIDSHSGTIVERMRDQPLWSVLFSVSMEDFTAMAAAEQALPVDERRYWYIEPTDPPDQRWAQSLGSATQPVVLYFPADFGCPRFSPGVRIFGVVFVDSSCTDPIAEIRLEIVGALAINGNLNAGSADVFLNHIQLADDSLSVLNLPVLRSVKVPGSWRDF</sequence>
<accession>A0A3B0YIB5</accession>
<organism evidence="1">
    <name type="scientific">hydrothermal vent metagenome</name>
    <dbReference type="NCBI Taxonomy" id="652676"/>
    <lineage>
        <taxon>unclassified sequences</taxon>
        <taxon>metagenomes</taxon>
        <taxon>ecological metagenomes</taxon>
    </lineage>
</organism>
<protein>
    <submittedName>
        <fullName evidence="1">Uncharacterized protein</fullName>
    </submittedName>
</protein>
<evidence type="ECO:0000313" key="1">
    <source>
        <dbReference type="EMBL" id="VAW75287.1"/>
    </source>
</evidence>